<gene>
    <name evidence="1" type="ORF">SHERM_12174</name>
</gene>
<protein>
    <submittedName>
        <fullName evidence="1">Gamma-irradiation and mitomycin c induced 1</fullName>
    </submittedName>
</protein>
<evidence type="ECO:0000313" key="1">
    <source>
        <dbReference type="EMBL" id="CAA0810626.1"/>
    </source>
</evidence>
<keyword evidence="2" id="KW-1185">Reference proteome</keyword>
<name>A0A9N7MMK0_STRHE</name>
<dbReference type="Proteomes" id="UP001153555">
    <property type="component" value="Unassembled WGS sequence"/>
</dbReference>
<dbReference type="AlphaFoldDB" id="A0A9N7MMK0"/>
<sequence>VNEEDLAEIWEEEVATTNRHLCNGPNFVLQLHFSNSQDPSLLHGQSQRVLLEANDRLTCVYFPIFE</sequence>
<evidence type="ECO:0000313" key="2">
    <source>
        <dbReference type="Proteomes" id="UP001153555"/>
    </source>
</evidence>
<accession>A0A9N7MMK0</accession>
<comment type="caution">
    <text evidence="1">The sequence shown here is derived from an EMBL/GenBank/DDBJ whole genome shotgun (WGS) entry which is preliminary data.</text>
</comment>
<feature type="non-terminal residue" evidence="1">
    <location>
        <position position="1"/>
    </location>
</feature>
<reference evidence="1" key="1">
    <citation type="submission" date="2019-12" db="EMBL/GenBank/DDBJ databases">
        <authorList>
            <person name="Scholes J."/>
        </authorList>
    </citation>
    <scope>NUCLEOTIDE SEQUENCE</scope>
</reference>
<proteinExistence type="predicted"/>
<organism evidence="1 2">
    <name type="scientific">Striga hermonthica</name>
    <name type="common">Purple witchweed</name>
    <name type="synonym">Buchnera hermonthica</name>
    <dbReference type="NCBI Taxonomy" id="68872"/>
    <lineage>
        <taxon>Eukaryota</taxon>
        <taxon>Viridiplantae</taxon>
        <taxon>Streptophyta</taxon>
        <taxon>Embryophyta</taxon>
        <taxon>Tracheophyta</taxon>
        <taxon>Spermatophyta</taxon>
        <taxon>Magnoliopsida</taxon>
        <taxon>eudicotyledons</taxon>
        <taxon>Gunneridae</taxon>
        <taxon>Pentapetalae</taxon>
        <taxon>asterids</taxon>
        <taxon>lamiids</taxon>
        <taxon>Lamiales</taxon>
        <taxon>Orobanchaceae</taxon>
        <taxon>Buchnereae</taxon>
        <taxon>Striga</taxon>
    </lineage>
</organism>
<dbReference type="EMBL" id="CACSLK010006441">
    <property type="protein sequence ID" value="CAA0810626.1"/>
    <property type="molecule type" value="Genomic_DNA"/>
</dbReference>
<feature type="non-terminal residue" evidence="1">
    <location>
        <position position="66"/>
    </location>
</feature>